<sequence>MSATHLHFIFTSCCTSCTTSCSTSRLHVVLHGCAHTLLQRPDTASAQPPCFLMYFVFSIPLAFRIFTSDLGDPL</sequence>
<reference evidence="2" key="1">
    <citation type="submission" date="2019-12" db="EMBL/GenBank/DDBJ databases">
        <title>Genome sequencing and annotation of Brassica cretica.</title>
        <authorList>
            <person name="Studholme D.J."/>
            <person name="Sarris P.F."/>
        </authorList>
    </citation>
    <scope>NUCLEOTIDE SEQUENCE</scope>
    <source>
        <strain evidence="2">PFS-001/15</strain>
        <strain evidence="1">PFS-102/07</strain>
        <tissue evidence="2">Leaf</tissue>
    </source>
</reference>
<proteinExistence type="predicted"/>
<protein>
    <submittedName>
        <fullName evidence="2">Uncharacterized protein</fullName>
    </submittedName>
</protein>
<evidence type="ECO:0000313" key="1">
    <source>
        <dbReference type="EMBL" id="KAF2603150.1"/>
    </source>
</evidence>
<dbReference type="EMBL" id="QGKY02000094">
    <property type="protein sequence ID" value="KAF2603150.1"/>
    <property type="molecule type" value="Genomic_DNA"/>
</dbReference>
<evidence type="ECO:0000313" key="3">
    <source>
        <dbReference type="Proteomes" id="UP000712281"/>
    </source>
</evidence>
<dbReference type="AlphaFoldDB" id="A0A8S9MER3"/>
<evidence type="ECO:0000313" key="2">
    <source>
        <dbReference type="EMBL" id="KAF2616728.1"/>
    </source>
</evidence>
<dbReference type="Proteomes" id="UP000712281">
    <property type="component" value="Unassembled WGS sequence"/>
</dbReference>
<gene>
    <name evidence="2" type="ORF">F2Q68_00039293</name>
    <name evidence="1" type="ORF">F2Q70_00026847</name>
</gene>
<name>A0A8S9MER3_BRACR</name>
<organism evidence="2 3">
    <name type="scientific">Brassica cretica</name>
    <name type="common">Mustard</name>
    <dbReference type="NCBI Taxonomy" id="69181"/>
    <lineage>
        <taxon>Eukaryota</taxon>
        <taxon>Viridiplantae</taxon>
        <taxon>Streptophyta</taxon>
        <taxon>Embryophyta</taxon>
        <taxon>Tracheophyta</taxon>
        <taxon>Spermatophyta</taxon>
        <taxon>Magnoliopsida</taxon>
        <taxon>eudicotyledons</taxon>
        <taxon>Gunneridae</taxon>
        <taxon>Pentapetalae</taxon>
        <taxon>rosids</taxon>
        <taxon>malvids</taxon>
        <taxon>Brassicales</taxon>
        <taxon>Brassicaceae</taxon>
        <taxon>Brassiceae</taxon>
        <taxon>Brassica</taxon>
    </lineage>
</organism>
<accession>A0A8S9MER3</accession>
<dbReference type="EMBL" id="QGKW02000007">
    <property type="protein sequence ID" value="KAF2616728.1"/>
    <property type="molecule type" value="Genomic_DNA"/>
</dbReference>
<comment type="caution">
    <text evidence="2">The sequence shown here is derived from an EMBL/GenBank/DDBJ whole genome shotgun (WGS) entry which is preliminary data.</text>
</comment>